<dbReference type="InterPro" id="IPR013083">
    <property type="entry name" value="Znf_RING/FYVE/PHD"/>
</dbReference>
<comment type="caution">
    <text evidence="2">The sequence shown here is derived from an EMBL/GenBank/DDBJ whole genome shotgun (WGS) entry which is preliminary data.</text>
</comment>
<name>A0A232FFT2_9HYME</name>
<organism evidence="2 3">
    <name type="scientific">Trichomalopsis sarcophagae</name>
    <dbReference type="NCBI Taxonomy" id="543379"/>
    <lineage>
        <taxon>Eukaryota</taxon>
        <taxon>Metazoa</taxon>
        <taxon>Ecdysozoa</taxon>
        <taxon>Arthropoda</taxon>
        <taxon>Hexapoda</taxon>
        <taxon>Insecta</taxon>
        <taxon>Pterygota</taxon>
        <taxon>Neoptera</taxon>
        <taxon>Endopterygota</taxon>
        <taxon>Hymenoptera</taxon>
        <taxon>Apocrita</taxon>
        <taxon>Proctotrupomorpha</taxon>
        <taxon>Chalcidoidea</taxon>
        <taxon>Pteromalidae</taxon>
        <taxon>Pteromalinae</taxon>
        <taxon>Trichomalopsis</taxon>
    </lineage>
</organism>
<sequence length="334" mass="37173">MITFASSILTSMLLESDRVVSGQERYNLATLMVIILLVTIEVMVVKVVTAESEREDESPGMRDASLPADNGEEEEETKERKKPRTKSKKLRKKVASILADKSENRCCACCLKPLALGRTVRCCDCGASACRNKCSRLDQRLGWCCLFCYQQRVWLRNNRINVFDRLNSESEIARNLATPETEPVRCGDNASVDAKSAVYTAIRKLVDHAVDEVQRLPSLENSGSGNDAHRDFSRKSQDNLLATVIANEVIAKCQSERTGNGSVLNLKEADNHFFEASETSRVDGQSQSCDRSLDLPRKNLQAVSVASKCTQTQPSELSALMVFNFFCFLLEEAL</sequence>
<dbReference type="InterPro" id="IPR011011">
    <property type="entry name" value="Znf_FYVE_PHD"/>
</dbReference>
<dbReference type="OrthoDB" id="7699870at2759"/>
<feature type="compositionally biased region" description="Basic residues" evidence="1">
    <location>
        <begin position="80"/>
        <end position="89"/>
    </location>
</feature>
<evidence type="ECO:0000313" key="3">
    <source>
        <dbReference type="Proteomes" id="UP000215335"/>
    </source>
</evidence>
<dbReference type="AlphaFoldDB" id="A0A232FFT2"/>
<evidence type="ECO:0000313" key="2">
    <source>
        <dbReference type="EMBL" id="OXU29167.1"/>
    </source>
</evidence>
<dbReference type="Proteomes" id="UP000215335">
    <property type="component" value="Unassembled WGS sequence"/>
</dbReference>
<dbReference type="Gene3D" id="3.30.40.10">
    <property type="entry name" value="Zinc/RING finger domain, C3HC4 (zinc finger)"/>
    <property type="match status" value="1"/>
</dbReference>
<dbReference type="EMBL" id="NNAY01000330">
    <property type="protein sequence ID" value="OXU29167.1"/>
    <property type="molecule type" value="Genomic_DNA"/>
</dbReference>
<keyword evidence="3" id="KW-1185">Reference proteome</keyword>
<feature type="region of interest" description="Disordered" evidence="1">
    <location>
        <begin position="53"/>
        <end position="89"/>
    </location>
</feature>
<evidence type="ECO:0008006" key="4">
    <source>
        <dbReference type="Google" id="ProtNLM"/>
    </source>
</evidence>
<gene>
    <name evidence="2" type="ORF">TSAR_006035</name>
</gene>
<protein>
    <recommendedName>
        <fullName evidence="4">FYVE-type zinc finger domain-containing protein</fullName>
    </recommendedName>
</protein>
<accession>A0A232FFT2</accession>
<dbReference type="SUPFAM" id="SSF57903">
    <property type="entry name" value="FYVE/PHD zinc finger"/>
    <property type="match status" value="1"/>
</dbReference>
<proteinExistence type="predicted"/>
<reference evidence="2 3" key="1">
    <citation type="journal article" date="2017" name="Curr. Biol.">
        <title>The Evolution of Venom by Co-option of Single-Copy Genes.</title>
        <authorList>
            <person name="Martinson E.O."/>
            <person name="Mrinalini"/>
            <person name="Kelkar Y.D."/>
            <person name="Chang C.H."/>
            <person name="Werren J.H."/>
        </authorList>
    </citation>
    <scope>NUCLEOTIDE SEQUENCE [LARGE SCALE GENOMIC DNA]</scope>
    <source>
        <strain evidence="2 3">Alberta</strain>
        <tissue evidence="2">Whole body</tissue>
    </source>
</reference>
<evidence type="ECO:0000256" key="1">
    <source>
        <dbReference type="SAM" id="MobiDB-lite"/>
    </source>
</evidence>